<dbReference type="Proteomes" id="UP000504623">
    <property type="component" value="Unplaced"/>
</dbReference>
<feature type="compositionally biased region" description="Basic and acidic residues" evidence="1">
    <location>
        <begin position="854"/>
        <end position="864"/>
    </location>
</feature>
<organism evidence="2 3">
    <name type="scientific">Chrysochloris asiatica</name>
    <name type="common">Cape golden mole</name>
    <dbReference type="NCBI Taxonomy" id="185453"/>
    <lineage>
        <taxon>Eukaryota</taxon>
        <taxon>Metazoa</taxon>
        <taxon>Chordata</taxon>
        <taxon>Craniata</taxon>
        <taxon>Vertebrata</taxon>
        <taxon>Euteleostomi</taxon>
        <taxon>Mammalia</taxon>
        <taxon>Eutheria</taxon>
        <taxon>Afrotheria</taxon>
        <taxon>Chrysochloridae</taxon>
        <taxon>Chrysochlorinae</taxon>
        <taxon>Chrysochloris</taxon>
    </lineage>
</organism>
<name>A0A9B0TDZ4_CHRAS</name>
<feature type="compositionally biased region" description="Basic and acidic residues" evidence="1">
    <location>
        <begin position="1022"/>
        <end position="1053"/>
    </location>
</feature>
<dbReference type="InterPro" id="IPR031440">
    <property type="entry name" value="DUF4670"/>
</dbReference>
<feature type="compositionally biased region" description="Polar residues" evidence="1">
    <location>
        <begin position="883"/>
        <end position="901"/>
    </location>
</feature>
<dbReference type="CTD" id="100652824"/>
<feature type="compositionally biased region" description="Basic and acidic residues" evidence="1">
    <location>
        <begin position="907"/>
        <end position="964"/>
    </location>
</feature>
<feature type="compositionally biased region" description="Basic and acidic residues" evidence="1">
    <location>
        <begin position="784"/>
        <end position="827"/>
    </location>
</feature>
<dbReference type="PANTHER" id="PTHR21937">
    <property type="entry name" value="CCDC66 DOMAIN-CONTAINING PROTEIN"/>
    <property type="match status" value="1"/>
</dbReference>
<proteinExistence type="predicted"/>
<accession>A0A9B0TDZ4</accession>
<sequence>MFTLSLLSRGHGKLVQNKQKLEVYFEPEDYLNWKSPEDYVLVRKSQNDNNDDQASWSLFLPKTFSTRKGALILYSEGLAISAWTPEERRKGTCHSKGYRKRLGLKLRTLQDLKEAILAYGRNEREQNKAWQPYLHFQSQPESQAQRQIQPGYSAKRYLRGLLRKWPPDTIYRLQCAGHIKDSVLLQDSQLNVLKNLRPQQDLSGAPPKYHCLPVFPPFWIQQGKSFEQGQQDLDEGEAGTGGHVDEDSVAENHSSHRTHLPPLRKQPWQEDENWAQDTSTENHPRIHASKESHKEKAQQTSRRALGHAHIDHSWLLSDKSHIAFYGGAFPNRKADLSDKQGNVKFLKGRSDGLLQKPPAERCLFPPLPSATGSEKNTPEELQKKKVPKALKLPSISEEPPRLLDPMRNQLKAKEPPTELFIFPVEIHFHTQNLPKGKACRKGASGPESGPGTGEEARPLWKPLLKHGALERPRGLTVQLPEDTGRHMLSPQGSYSLLPASHRNLILKGSKASHTKVLSQEKGGWKGGDLSKMNVGAEAKVRGQWEASSAAFGDKEESRDPTLRDFFLGPDGQKVCLSLLGPTQTEDLLPAEGNTESGPTLLMNLYEASSLTSKPDKQGTQQSLEAATQKTGEPQSCINKGLICSNGKEFYTRKLHIDMTPFLKETRDRLDHQEEAGGLLEENHQDSQDSESRSMTLSPFNTSPTPEPHSVPKGGRENDIYHLHRGLQGHGSGSQERLDTVDASLLSAERERKAETRLFNQQTPTSISIERELTDKVKRKKRTKTDKSKTSKEEQEGKVHGRAEAAIGKSKESKAEKKSEQIPKEKRMGAKKKKRQKERNLDMAKMSGPDINNFEETKDTSDRGFFHSSSVEEDSWPSPKYDAQESQVSIDGRLSPTQTVTVNGDMGSEEKKSLDDPSKDLLAKREQEKAFRDKLRTEKAEMRRLEVERKRREQEEQRRLQQEQLERAEMMKEELELEQQRRAEEIRLRKRRLQEEQQLQEEAERKQRLQLQAAQERAQQQQEEFRRKLQELQRKKQQEEAERAEAEKQRQKELEMQLAEEQKRLLEMAEEERLEYLRQKREVEEKSWLEAEERRKKEEEAARLALEEATKQAQELARQKAALEEHLHFHQELQKEARGLRWTQDISRPWVYSYFQFLQMPRP</sequence>
<feature type="compositionally biased region" description="Basic and acidic residues" evidence="1">
    <location>
        <begin position="280"/>
        <end position="297"/>
    </location>
</feature>
<evidence type="ECO:0000313" key="2">
    <source>
        <dbReference type="Proteomes" id="UP000504623"/>
    </source>
</evidence>
<feature type="region of interest" description="Disordered" evidence="1">
    <location>
        <begin position="232"/>
        <end position="305"/>
    </location>
</feature>
<evidence type="ECO:0000313" key="3">
    <source>
        <dbReference type="RefSeq" id="XP_006862091.1"/>
    </source>
</evidence>
<feature type="region of interest" description="Disordered" evidence="1">
    <location>
        <begin position="996"/>
        <end position="1053"/>
    </location>
</feature>
<feature type="compositionally biased region" description="Basic and acidic residues" evidence="1">
    <location>
        <begin position="677"/>
        <end position="691"/>
    </location>
</feature>
<dbReference type="Pfam" id="PF15709">
    <property type="entry name" value="DUF4670"/>
    <property type="match status" value="1"/>
</dbReference>
<feature type="region of interest" description="Disordered" evidence="1">
    <location>
        <begin position="753"/>
        <end position="964"/>
    </location>
</feature>
<feature type="region of interest" description="Disordered" evidence="1">
    <location>
        <begin position="435"/>
        <end position="457"/>
    </location>
</feature>
<feature type="compositionally biased region" description="Polar residues" evidence="1">
    <location>
        <begin position="757"/>
        <end position="767"/>
    </location>
</feature>
<feature type="region of interest" description="Disordered" evidence="1">
    <location>
        <begin position="609"/>
        <end position="631"/>
    </location>
</feature>
<evidence type="ECO:0000256" key="1">
    <source>
        <dbReference type="SAM" id="MobiDB-lite"/>
    </source>
</evidence>
<dbReference type="OrthoDB" id="6162046at2759"/>
<feature type="region of interest" description="Disordered" evidence="1">
    <location>
        <begin position="677"/>
        <end position="717"/>
    </location>
</feature>
<protein>
    <submittedName>
        <fullName evidence="3">Uncharacterized protein KIAA2012 homolog</fullName>
    </submittedName>
</protein>
<dbReference type="PANTHER" id="PTHR21937:SF5">
    <property type="entry name" value="GENE 973-RELATED"/>
    <property type="match status" value="1"/>
</dbReference>
<reference evidence="3" key="1">
    <citation type="submission" date="2025-08" db="UniProtKB">
        <authorList>
            <consortium name="RefSeq"/>
        </authorList>
    </citation>
    <scope>IDENTIFICATION</scope>
    <source>
        <tissue evidence="3">Spleen</tissue>
    </source>
</reference>
<feature type="compositionally biased region" description="Polar residues" evidence="1">
    <location>
        <begin position="692"/>
        <end position="703"/>
    </location>
</feature>
<dbReference type="GeneID" id="102833384"/>
<dbReference type="RefSeq" id="XP_006862091.1">
    <property type="nucleotide sequence ID" value="XM_006862029.1"/>
</dbReference>
<keyword evidence="2" id="KW-1185">Reference proteome</keyword>
<feature type="compositionally biased region" description="Low complexity" evidence="1">
    <location>
        <begin position="1008"/>
        <end position="1021"/>
    </location>
</feature>
<dbReference type="AlphaFoldDB" id="A0A9B0TDZ4"/>
<gene>
    <name evidence="3" type="primary">LOC102833384</name>
</gene>